<evidence type="ECO:0000313" key="5">
    <source>
        <dbReference type="EMBL" id="PZQ61201.1"/>
    </source>
</evidence>
<dbReference type="NCBIfam" id="NF035944">
    <property type="entry name" value="PEPxxWA-CTERM"/>
    <property type="match status" value="1"/>
</dbReference>
<dbReference type="AlphaFoldDB" id="A0A2W5P5X2"/>
<dbReference type="Pfam" id="PF14339">
    <property type="entry name" value="DUF4394"/>
    <property type="match status" value="1"/>
</dbReference>
<evidence type="ECO:0000259" key="3">
    <source>
        <dbReference type="Pfam" id="PF07589"/>
    </source>
</evidence>
<evidence type="ECO:0000256" key="1">
    <source>
        <dbReference type="SAM" id="Phobius"/>
    </source>
</evidence>
<organism evidence="5 6">
    <name type="scientific">Sphingomonas taxi</name>
    <dbReference type="NCBI Taxonomy" id="1549858"/>
    <lineage>
        <taxon>Bacteria</taxon>
        <taxon>Pseudomonadati</taxon>
        <taxon>Pseudomonadota</taxon>
        <taxon>Alphaproteobacteria</taxon>
        <taxon>Sphingomonadales</taxon>
        <taxon>Sphingomonadaceae</taxon>
        <taxon>Sphingomonas</taxon>
    </lineage>
</organism>
<evidence type="ECO:0000256" key="2">
    <source>
        <dbReference type="SAM" id="SignalP"/>
    </source>
</evidence>
<keyword evidence="1" id="KW-1133">Transmembrane helix</keyword>
<feature type="transmembrane region" description="Helical" evidence="1">
    <location>
        <begin position="278"/>
        <end position="295"/>
    </location>
</feature>
<dbReference type="SUPFAM" id="SSF63825">
    <property type="entry name" value="YWTD domain"/>
    <property type="match status" value="1"/>
</dbReference>
<dbReference type="Proteomes" id="UP000249229">
    <property type="component" value="Unassembled WGS sequence"/>
</dbReference>
<reference evidence="5 6" key="1">
    <citation type="submission" date="2017-08" db="EMBL/GenBank/DDBJ databases">
        <title>Infants hospitalized years apart are colonized by the same room-sourced microbial strains.</title>
        <authorList>
            <person name="Brooks B."/>
            <person name="Olm M.R."/>
            <person name="Firek B.A."/>
            <person name="Baker R."/>
            <person name="Thomas B.C."/>
            <person name="Morowitz M.J."/>
            <person name="Banfield J.F."/>
        </authorList>
    </citation>
    <scope>NUCLEOTIDE SEQUENCE [LARGE SCALE GENOMIC DNA]</scope>
    <source>
        <strain evidence="5">S2_005_001_R1_22</strain>
    </source>
</reference>
<comment type="caution">
    <text evidence="5">The sequence shown here is derived from an EMBL/GenBank/DDBJ whole genome shotgun (WGS) entry which is preliminary data.</text>
</comment>
<dbReference type="Pfam" id="PF07589">
    <property type="entry name" value="PEP-CTERM"/>
    <property type="match status" value="1"/>
</dbReference>
<dbReference type="EMBL" id="QFQI01000003">
    <property type="protein sequence ID" value="PZQ61201.1"/>
    <property type="molecule type" value="Genomic_DNA"/>
</dbReference>
<feature type="signal peptide" evidence="2">
    <location>
        <begin position="1"/>
        <end position="40"/>
    </location>
</feature>
<keyword evidence="1" id="KW-0812">Transmembrane</keyword>
<dbReference type="NCBIfam" id="TIGR02595">
    <property type="entry name" value="PEP_CTERM"/>
    <property type="match status" value="1"/>
</dbReference>
<dbReference type="InterPro" id="IPR013424">
    <property type="entry name" value="Ice-binding_C"/>
</dbReference>
<keyword evidence="1" id="KW-0472">Membrane</keyword>
<keyword evidence="2" id="KW-0732">Signal</keyword>
<evidence type="ECO:0000313" key="6">
    <source>
        <dbReference type="Proteomes" id="UP000249229"/>
    </source>
</evidence>
<protein>
    <submittedName>
        <fullName evidence="5">PEP-CTERM sorting domain-containing protein</fullName>
    </submittedName>
</protein>
<dbReference type="InterPro" id="IPR025507">
    <property type="entry name" value="DUF4394"/>
</dbReference>
<sequence length="307" mass="31818">MRMWQARASATVGDFRMKSALIAAGLIATAATITSTQASAATIFGVDENNRLVTFDSSSPATMLSSIQITGSASSFQALDFRPVNNVLYGLNTNRQVYTINTATGVATAVGDTLAIGGNSFGFDFNPTIDRVRIVSNTDRNYVFNPDSGAITGAPTAAPLAYAAGDVNKGANPGVTAAAYTSSTFGAAPASTQLYVLDTDLDVLARQNNNGGVLTTVGSFGKDLGSRTSFDIAGSDAFAFNGSTLYRVDLNSGALTTIGNTDRGLFGIAIGAPAVPEPATWAMMILGFGVVGYAMRRRPAVRFQQAI</sequence>
<accession>A0A2W5P5X2</accession>
<name>A0A2W5P5X2_9SPHN</name>
<proteinExistence type="predicted"/>
<feature type="domain" description="Ice-binding protein C-terminal" evidence="3">
    <location>
        <begin position="274"/>
        <end position="298"/>
    </location>
</feature>
<feature type="domain" description="DUF4394" evidence="4">
    <location>
        <begin position="51"/>
        <end position="268"/>
    </location>
</feature>
<evidence type="ECO:0000259" key="4">
    <source>
        <dbReference type="Pfam" id="PF14339"/>
    </source>
</evidence>
<feature type="chain" id="PRO_5015910306" evidence="2">
    <location>
        <begin position="41"/>
        <end position="307"/>
    </location>
</feature>
<gene>
    <name evidence="5" type="ORF">DI544_06420</name>
</gene>